<accession>A0A6G4XSV4</accession>
<feature type="compositionally biased region" description="Polar residues" evidence="1">
    <location>
        <begin position="264"/>
        <end position="275"/>
    </location>
</feature>
<evidence type="ECO:0000313" key="3">
    <source>
        <dbReference type="Proteomes" id="UP000481109"/>
    </source>
</evidence>
<organism evidence="2 3">
    <name type="scientific">Streptomyces mesophilus</name>
    <dbReference type="NCBI Taxonomy" id="1775132"/>
    <lineage>
        <taxon>Bacteria</taxon>
        <taxon>Bacillati</taxon>
        <taxon>Actinomycetota</taxon>
        <taxon>Actinomycetes</taxon>
        <taxon>Kitasatosporales</taxon>
        <taxon>Streptomycetaceae</taxon>
        <taxon>Streptomyces</taxon>
    </lineage>
</organism>
<gene>
    <name evidence="2" type="ORF">G6045_30135</name>
</gene>
<dbReference type="RefSeq" id="WP_165335322.1">
    <property type="nucleotide sequence ID" value="NZ_JAAKZW010000177.1"/>
</dbReference>
<feature type="region of interest" description="Disordered" evidence="1">
    <location>
        <begin position="262"/>
        <end position="288"/>
    </location>
</feature>
<protein>
    <recommendedName>
        <fullName evidence="4">VCBS repeat-containing protein</fullName>
    </recommendedName>
</protein>
<feature type="compositionally biased region" description="Low complexity" evidence="1">
    <location>
        <begin position="187"/>
        <end position="210"/>
    </location>
</feature>
<evidence type="ECO:0008006" key="4">
    <source>
        <dbReference type="Google" id="ProtNLM"/>
    </source>
</evidence>
<dbReference type="Proteomes" id="UP000481109">
    <property type="component" value="Unassembled WGS sequence"/>
</dbReference>
<sequence>MEILDRREEAAEVFANPDGTTTQRIYSTPVWTRYDRLWQKADATMVPREDGTVGPAAPVFGLTFSGGGTGPLVTMAKNEKQLALSWPDPLPKPVLEGDSALYKSVLPDVDLKITAQVDGFAQHLIIHNAAAAENPALATIRLGIKAQGVTLADDASDNLEAKDADGNVVFSAPSPKMWEQPPVGEDGAAAKAATAGKAGAAGEEAPASAPVTADVDGSVLSLTPDATLLATADQFPLVVDPIFTGGSREKWAVVYSAEPAGTFPNGSGWQSSTPSDEPRVGNNGSGRTRSFFQMNTSGLAGADIRSATFSVEETHSWGCSASAAGPTELWVTDSLATTPSWNTNSGWWTTYVMQKSFAHGNPTYCPGVQGVDFNSAALTAQVQKVADSGAGSITFGLRADAAYEDQVDSFKRFKNDPVLEVDYNFLPTIASPAAYEGSFVPGGDGNKPVPCGGVIGNSGLALAVKLTDKDGGTIAPQFSVTNSTTGAAVTVTNGSAVSSGKIATASVSAARLASGSYKWKVRAKDGEDTYSPYSAECAFTVDRQGPAAAVTVTRTDGTPADDPTAKYAGRKTVSLKVSNPATDLAGFCWAADHPISVSSERCRGANWVPVASGATTATINVIPTGYPNTALHVLAYDKAGNHSPLDGGVETTILATTKADFVYAPGKSPGTGLAHQDLPGDLTGDGYPDLTAVDAAGQLRLYAGDGTGEITTQGAIIGLSGWTGALLTHSGDYAGFTSSTAEPDGYQDFITRLKDGKLYLYPGNGLGTPWVASRTELVHADLNSGTDWTRTRQILTMGDVDKNTTSGHAGGTDLITIECINDACDNAEMWLYTGNTLADGTTNQTEPFDLTNRIRIGSSGWKNLNILAVGDKTGDGIKDIVTRNPSDGSLNVYPGVITNGVYGLGARSVDGSGWTPATRPLVTSPGNAQGTVTSQQYNDDGQIITFRQFQPSTTPDYGDLWATTPADPDYTVTYRTATGGTATTKCPTGCLLFYPGSSHSYRSPPDLVGSAGWGSLGSLH</sequence>
<dbReference type="SUPFAM" id="SSF69318">
    <property type="entry name" value="Integrin alpha N-terminal domain"/>
    <property type="match status" value="1"/>
</dbReference>
<comment type="caution">
    <text evidence="2">The sequence shown here is derived from an EMBL/GenBank/DDBJ whole genome shotgun (WGS) entry which is preliminary data.</text>
</comment>
<evidence type="ECO:0000313" key="2">
    <source>
        <dbReference type="EMBL" id="NGO79887.1"/>
    </source>
</evidence>
<keyword evidence="3" id="KW-1185">Reference proteome</keyword>
<reference evidence="2 3" key="1">
    <citation type="submission" date="2020-02" db="EMBL/GenBank/DDBJ databases">
        <title>Whole-genome analyses of novel actinobacteria.</title>
        <authorList>
            <person name="Sahin N."/>
            <person name="Tokatli A."/>
        </authorList>
    </citation>
    <scope>NUCLEOTIDE SEQUENCE [LARGE SCALE GENOMIC DNA]</scope>
    <source>
        <strain evidence="2 3">YC504</strain>
    </source>
</reference>
<proteinExistence type="predicted"/>
<evidence type="ECO:0000256" key="1">
    <source>
        <dbReference type="SAM" id="MobiDB-lite"/>
    </source>
</evidence>
<name>A0A6G4XSV4_9ACTN</name>
<feature type="region of interest" description="Disordered" evidence="1">
    <location>
        <begin position="172"/>
        <end position="210"/>
    </location>
</feature>
<dbReference type="AlphaFoldDB" id="A0A6G4XSV4"/>
<dbReference type="EMBL" id="JAAKZW010000177">
    <property type="protein sequence ID" value="NGO79887.1"/>
    <property type="molecule type" value="Genomic_DNA"/>
</dbReference>
<dbReference type="InterPro" id="IPR028994">
    <property type="entry name" value="Integrin_alpha_N"/>
</dbReference>